<keyword evidence="3" id="KW-0175">Coiled coil</keyword>
<dbReference type="RefSeq" id="WP_015904748.1">
    <property type="nucleotide sequence ID" value="NC_012108.1"/>
</dbReference>
<dbReference type="InterPro" id="IPR050595">
    <property type="entry name" value="Bact_response_regulator"/>
</dbReference>
<dbReference type="PANTHER" id="PTHR44591">
    <property type="entry name" value="STRESS RESPONSE REGULATOR PROTEIN 1"/>
    <property type="match status" value="1"/>
</dbReference>
<dbReference type="Pfam" id="PF00072">
    <property type="entry name" value="Response_reg"/>
    <property type="match status" value="1"/>
</dbReference>
<dbReference type="GO" id="GO:0000160">
    <property type="term" value="P:phosphorelay signal transduction system"/>
    <property type="evidence" value="ECO:0007669"/>
    <property type="project" value="InterPro"/>
</dbReference>
<dbReference type="EMBL" id="CP001087">
    <property type="protein sequence ID" value="ACN15986.1"/>
    <property type="molecule type" value="Genomic_DNA"/>
</dbReference>
<accession>C0QJW0</accession>
<evidence type="ECO:0000256" key="3">
    <source>
        <dbReference type="SAM" id="Coils"/>
    </source>
</evidence>
<dbReference type="InterPro" id="IPR001789">
    <property type="entry name" value="Sig_transdc_resp-reg_receiver"/>
</dbReference>
<reference evidence="5 6" key="1">
    <citation type="journal article" date="2009" name="Environ. Microbiol.">
        <title>Genome sequence of Desulfobacterium autotrophicum HRM2, a marine sulfate reducer oxidizing organic carbon completely to carbon dioxide.</title>
        <authorList>
            <person name="Strittmatter A.W."/>
            <person name="Liesegang H."/>
            <person name="Rabus R."/>
            <person name="Decker I."/>
            <person name="Amann J."/>
            <person name="Andres S."/>
            <person name="Henne A."/>
            <person name="Fricke W.F."/>
            <person name="Martinez-Arias R."/>
            <person name="Bartels D."/>
            <person name="Goesmann A."/>
            <person name="Krause L."/>
            <person name="Puehler A."/>
            <person name="Klenk H.P."/>
            <person name="Richter M."/>
            <person name="Schuler M."/>
            <person name="Gloeckner F.O."/>
            <person name="Meyerdierks A."/>
            <person name="Gottschalk G."/>
            <person name="Amann R."/>
        </authorList>
    </citation>
    <scope>NUCLEOTIDE SEQUENCE [LARGE SCALE GENOMIC DNA]</scope>
    <source>
        <strain evidence="6">ATCC 43914 / DSM 3382 / HRM2</strain>
    </source>
</reference>
<feature type="domain" description="Response regulatory" evidence="4">
    <location>
        <begin position="8"/>
        <end position="125"/>
    </location>
</feature>
<organism evidence="5 6">
    <name type="scientific">Desulforapulum autotrophicum (strain ATCC 43914 / DSM 3382 / VKM B-1955 / HRM2)</name>
    <name type="common">Desulfobacterium autotrophicum</name>
    <dbReference type="NCBI Taxonomy" id="177437"/>
    <lineage>
        <taxon>Bacteria</taxon>
        <taxon>Pseudomonadati</taxon>
        <taxon>Thermodesulfobacteriota</taxon>
        <taxon>Desulfobacteria</taxon>
        <taxon>Desulfobacterales</taxon>
        <taxon>Desulfobacteraceae</taxon>
        <taxon>Desulforapulum</taxon>
    </lineage>
</organism>
<name>C0QJW0_DESAH</name>
<protein>
    <submittedName>
        <fullName evidence="5">Response regulator receiver (CheY-like) modulated transcriptional activator</fullName>
    </submittedName>
</protein>
<dbReference type="HOGENOM" id="CLU_1141122_0_0_7"/>
<keyword evidence="1 2" id="KW-0597">Phosphoprotein</keyword>
<dbReference type="PANTHER" id="PTHR44591:SF3">
    <property type="entry name" value="RESPONSE REGULATORY DOMAIN-CONTAINING PROTEIN"/>
    <property type="match status" value="1"/>
</dbReference>
<dbReference type="KEGG" id="dat:HRM2_28980"/>
<dbReference type="Proteomes" id="UP000000442">
    <property type="component" value="Chromosome"/>
</dbReference>
<dbReference type="AlphaFoldDB" id="C0QJW0"/>
<feature type="coiled-coil region" evidence="3">
    <location>
        <begin position="159"/>
        <end position="193"/>
    </location>
</feature>
<evidence type="ECO:0000259" key="4">
    <source>
        <dbReference type="PROSITE" id="PS50110"/>
    </source>
</evidence>
<dbReference type="eggNOG" id="COG3437">
    <property type="taxonomic scope" value="Bacteria"/>
</dbReference>
<evidence type="ECO:0000256" key="2">
    <source>
        <dbReference type="PROSITE-ProRule" id="PRU00169"/>
    </source>
</evidence>
<evidence type="ECO:0000313" key="6">
    <source>
        <dbReference type="Proteomes" id="UP000000442"/>
    </source>
</evidence>
<dbReference type="SUPFAM" id="SSF52172">
    <property type="entry name" value="CheY-like"/>
    <property type="match status" value="1"/>
</dbReference>
<dbReference type="InterPro" id="IPR011006">
    <property type="entry name" value="CheY-like_superfamily"/>
</dbReference>
<dbReference type="PROSITE" id="PS50110">
    <property type="entry name" value="RESPONSE_REGULATORY"/>
    <property type="match status" value="1"/>
</dbReference>
<dbReference type="Gene3D" id="3.40.50.2300">
    <property type="match status" value="1"/>
</dbReference>
<sequence>METAFDHTVLIVDDNEESAKAIALIVKRVGAKFFYARDGQTGLDRMHKVATPFSLILLDPCVTGMEGLDFLAKAKEISPETIRFVINDSTGVQAIIDAVNRGAVHRYIPKPWKPVELMESISKGLKEYELVLENERLFALAKEQNLKLFKFSNHLEIKSKAHKEELADIDRQIQQLKYERDRLQNQSTRQVENITVEIQELFQQYNLNTGEAVNSFFALTLRELYDQFHEIAARNDLKMPDEY</sequence>
<feature type="modified residue" description="4-aspartylphosphate" evidence="2">
    <location>
        <position position="59"/>
    </location>
</feature>
<gene>
    <name evidence="5" type="ordered locus">HRM2_28980</name>
</gene>
<proteinExistence type="predicted"/>
<evidence type="ECO:0000313" key="5">
    <source>
        <dbReference type="EMBL" id="ACN15986.1"/>
    </source>
</evidence>
<evidence type="ECO:0000256" key="1">
    <source>
        <dbReference type="ARBA" id="ARBA00022553"/>
    </source>
</evidence>
<dbReference type="STRING" id="177437.HRM2_28980"/>
<dbReference type="SMART" id="SM00448">
    <property type="entry name" value="REC"/>
    <property type="match status" value="1"/>
</dbReference>
<keyword evidence="6" id="KW-1185">Reference proteome</keyword>
<dbReference type="OrthoDB" id="9802066at2"/>